<reference evidence="1 2" key="1">
    <citation type="submission" date="2018-06" db="EMBL/GenBank/DDBJ databases">
        <authorList>
            <consortium name="Pathogen Informatics"/>
            <person name="Doyle S."/>
        </authorList>
    </citation>
    <scope>NUCLEOTIDE SEQUENCE [LARGE SCALE GENOMIC DNA]</scope>
    <source>
        <strain evidence="1 2">NCTC11179</strain>
    </source>
</reference>
<accession>A0A378RP19</accession>
<protein>
    <submittedName>
        <fullName evidence="1">Uncharacterized protein</fullName>
    </submittedName>
</protein>
<sequence length="42" mass="4974">MIKYKLTLKLQTKQFKIILKTHDSPHLILIISRIEGLSVFHK</sequence>
<dbReference type="EMBL" id="UGQL01000001">
    <property type="protein sequence ID" value="STZ28031.1"/>
    <property type="molecule type" value="Genomic_DNA"/>
</dbReference>
<evidence type="ECO:0000313" key="1">
    <source>
        <dbReference type="EMBL" id="STZ28031.1"/>
    </source>
</evidence>
<dbReference type="Proteomes" id="UP000255024">
    <property type="component" value="Unassembled WGS sequence"/>
</dbReference>
<dbReference type="AlphaFoldDB" id="A0A378RP19"/>
<organism evidence="1 2">
    <name type="scientific">Myroides odoratus</name>
    <name type="common">Flavobacterium odoratum</name>
    <dbReference type="NCBI Taxonomy" id="256"/>
    <lineage>
        <taxon>Bacteria</taxon>
        <taxon>Pseudomonadati</taxon>
        <taxon>Bacteroidota</taxon>
        <taxon>Flavobacteriia</taxon>
        <taxon>Flavobacteriales</taxon>
        <taxon>Flavobacteriaceae</taxon>
        <taxon>Myroides</taxon>
    </lineage>
</organism>
<name>A0A378RP19_MYROD</name>
<gene>
    <name evidence="1" type="ORF">NCTC11179_01569</name>
</gene>
<evidence type="ECO:0000313" key="2">
    <source>
        <dbReference type="Proteomes" id="UP000255024"/>
    </source>
</evidence>
<proteinExistence type="predicted"/>
<keyword evidence="2" id="KW-1185">Reference proteome</keyword>